<organism evidence="2 3">
    <name type="scientific">Tenebrio molitor</name>
    <name type="common">Yellow mealworm beetle</name>
    <dbReference type="NCBI Taxonomy" id="7067"/>
    <lineage>
        <taxon>Eukaryota</taxon>
        <taxon>Metazoa</taxon>
        <taxon>Ecdysozoa</taxon>
        <taxon>Arthropoda</taxon>
        <taxon>Hexapoda</taxon>
        <taxon>Insecta</taxon>
        <taxon>Pterygota</taxon>
        <taxon>Neoptera</taxon>
        <taxon>Endopterygota</taxon>
        <taxon>Coleoptera</taxon>
        <taxon>Polyphaga</taxon>
        <taxon>Cucujiformia</taxon>
        <taxon>Tenebrionidae</taxon>
        <taxon>Tenebrio</taxon>
    </lineage>
</organism>
<evidence type="ECO:0000313" key="3">
    <source>
        <dbReference type="Proteomes" id="UP000719412"/>
    </source>
</evidence>
<dbReference type="Proteomes" id="UP000719412">
    <property type="component" value="Unassembled WGS sequence"/>
</dbReference>
<name>A0A8J6HQ52_TENMO</name>
<evidence type="ECO:0000256" key="1">
    <source>
        <dbReference type="SAM" id="MobiDB-lite"/>
    </source>
</evidence>
<feature type="compositionally biased region" description="Basic and acidic residues" evidence="1">
    <location>
        <begin position="232"/>
        <end position="244"/>
    </location>
</feature>
<dbReference type="EMBL" id="JABDTM020019133">
    <property type="protein sequence ID" value="KAH0817623.1"/>
    <property type="molecule type" value="Genomic_DNA"/>
</dbReference>
<protein>
    <submittedName>
        <fullName evidence="2">Uncharacterized protein</fullName>
    </submittedName>
</protein>
<feature type="region of interest" description="Disordered" evidence="1">
    <location>
        <begin position="171"/>
        <end position="244"/>
    </location>
</feature>
<feature type="region of interest" description="Disordered" evidence="1">
    <location>
        <begin position="82"/>
        <end position="134"/>
    </location>
</feature>
<dbReference type="AlphaFoldDB" id="A0A8J6HQ52"/>
<reference evidence="2" key="2">
    <citation type="submission" date="2021-08" db="EMBL/GenBank/DDBJ databases">
        <authorList>
            <person name="Eriksson T."/>
        </authorList>
    </citation>
    <scope>NUCLEOTIDE SEQUENCE</scope>
    <source>
        <strain evidence="2">Stoneville</strain>
        <tissue evidence="2">Whole head</tissue>
    </source>
</reference>
<proteinExistence type="predicted"/>
<reference evidence="2" key="1">
    <citation type="journal article" date="2020" name="J Insects Food Feed">
        <title>The yellow mealworm (Tenebrio molitor) genome: a resource for the emerging insects as food and feed industry.</title>
        <authorList>
            <person name="Eriksson T."/>
            <person name="Andere A."/>
            <person name="Kelstrup H."/>
            <person name="Emery V."/>
            <person name="Picard C."/>
        </authorList>
    </citation>
    <scope>NUCLEOTIDE SEQUENCE</scope>
    <source>
        <strain evidence="2">Stoneville</strain>
        <tissue evidence="2">Whole head</tissue>
    </source>
</reference>
<sequence length="244" mass="26891">MVGQATPCHPSAGFVRVRIRFNKEKEVKNKSRKQRPGVSWSVERVGGGVSALRRSAGVCRCEQCRRSAAGVCTRSIHHASGIGRDERAGRGGPGEALFNPPPARPPEGKNAPQEGTEKEKERRGPRRSPATRDNFFRIAATTALVLCDRDNLSPLKEFRDISSRVLSVAKTGPAETLRPQPPPTAPLRSTHWADRKNPPEEDQADRNYHLVQTRNRRTVAQRAATGFLPTRPRGDADADARITQ</sequence>
<keyword evidence="3" id="KW-1185">Reference proteome</keyword>
<evidence type="ECO:0000313" key="2">
    <source>
        <dbReference type="EMBL" id="KAH0817623.1"/>
    </source>
</evidence>
<comment type="caution">
    <text evidence="2">The sequence shown here is derived from an EMBL/GenBank/DDBJ whole genome shotgun (WGS) entry which is preliminary data.</text>
</comment>
<gene>
    <name evidence="2" type="ORF">GEV33_005168</name>
</gene>
<feature type="compositionally biased region" description="Basic and acidic residues" evidence="1">
    <location>
        <begin position="191"/>
        <end position="208"/>
    </location>
</feature>
<accession>A0A8J6HQ52</accession>